<proteinExistence type="predicted"/>
<organism evidence="1">
    <name type="scientific">Myoviridae sp. ctshb19</name>
    <dbReference type="NCBI Taxonomy" id="2825194"/>
    <lineage>
        <taxon>Viruses</taxon>
        <taxon>Duplodnaviria</taxon>
        <taxon>Heunggongvirae</taxon>
        <taxon>Uroviricota</taxon>
        <taxon>Caudoviricetes</taxon>
    </lineage>
</organism>
<name>A0A8S5UGA6_9CAUD</name>
<protein>
    <submittedName>
        <fullName evidence="1">Uncharacterized protein</fullName>
    </submittedName>
</protein>
<reference evidence="1" key="1">
    <citation type="journal article" date="2021" name="Proc. Natl. Acad. Sci. U.S.A.">
        <title>A Catalog of Tens of Thousands of Viruses from Human Metagenomes Reveals Hidden Associations with Chronic Diseases.</title>
        <authorList>
            <person name="Tisza M.J."/>
            <person name="Buck C.B."/>
        </authorList>
    </citation>
    <scope>NUCLEOTIDE SEQUENCE</scope>
    <source>
        <strain evidence="1">Ctshb19</strain>
    </source>
</reference>
<sequence length="163" mass="18397">MSEYAFNIDRVHPVSKDNLMREVFVVGTLDQKCVVEVFRVLVPKKGHKQFKNQLAARTAFTTYEKSRAAQGARYTYEIQTGAPTAFVAEHTEHVHGFAELYKLIGYNSNRARRYAVDSTCAQLEANEAYRETVTKDYENILRAINSGDSTRSSAKVDPEGARP</sequence>
<dbReference type="EMBL" id="BK016086">
    <property type="protein sequence ID" value="DAF93504.1"/>
    <property type="molecule type" value="Genomic_DNA"/>
</dbReference>
<evidence type="ECO:0000313" key="1">
    <source>
        <dbReference type="EMBL" id="DAF93504.1"/>
    </source>
</evidence>
<accession>A0A8S5UGA6</accession>